<dbReference type="RefSeq" id="WP_083381328.1">
    <property type="nucleotide sequence ID" value="NZ_FNSU01000001.1"/>
</dbReference>
<comment type="caution">
    <text evidence="1">The sequence shown here is derived from an EMBL/GenBank/DDBJ whole genome shotgun (WGS) entry which is preliminary data.</text>
</comment>
<dbReference type="OrthoDB" id="9800877at2"/>
<gene>
    <name evidence="1" type="ORF">FIV41_27870</name>
</gene>
<dbReference type="AlphaFoldDB" id="A0A9X9BLU4"/>
<accession>A0A9X9BLU4</accession>
<evidence type="ECO:0000313" key="1">
    <source>
        <dbReference type="EMBL" id="TWR51776.1"/>
    </source>
</evidence>
<dbReference type="EMBL" id="VFEQ01000028">
    <property type="protein sequence ID" value="TWR51776.1"/>
    <property type="molecule type" value="Genomic_DNA"/>
</dbReference>
<dbReference type="Proteomes" id="UP000316123">
    <property type="component" value="Unassembled WGS sequence"/>
</dbReference>
<reference evidence="1 2" key="1">
    <citation type="submission" date="2019-06" db="EMBL/GenBank/DDBJ databases">
        <title>Pseudomonas bimorpha sp. nov. isolated from bovine raw milk and skim milk concentrate.</title>
        <authorList>
            <person name="Hofmann K."/>
            <person name="Huptas C."/>
            <person name="Doll E."/>
            <person name="Scherer S."/>
            <person name="Wenning M."/>
        </authorList>
    </citation>
    <scope>NUCLEOTIDE SEQUENCE [LARGE SCALE GENOMIC DNA]</scope>
    <source>
        <strain evidence="1 2">DSM 13124</strain>
    </source>
</reference>
<organism evidence="1 2">
    <name type="scientific">Pseudomonas marginalis</name>
    <name type="common">Pseudomonas panacis</name>
    <dbReference type="NCBI Taxonomy" id="298"/>
    <lineage>
        <taxon>Bacteria</taxon>
        <taxon>Pseudomonadati</taxon>
        <taxon>Pseudomonadota</taxon>
        <taxon>Gammaproteobacteria</taxon>
        <taxon>Pseudomonadales</taxon>
        <taxon>Pseudomonadaceae</taxon>
        <taxon>Pseudomonas</taxon>
    </lineage>
</organism>
<proteinExistence type="predicted"/>
<name>A0A9X9BLU4_PSEMA</name>
<dbReference type="SUPFAM" id="SSF46689">
    <property type="entry name" value="Homeodomain-like"/>
    <property type="match status" value="1"/>
</dbReference>
<sequence>MKPFRDQVFQECAQAGFSVAAIAIRHGIKPNFVRRWISLYRDKQAVALPNFIHTEFMPVEPNKRVGRRRS</sequence>
<evidence type="ECO:0000313" key="2">
    <source>
        <dbReference type="Proteomes" id="UP000316123"/>
    </source>
</evidence>
<dbReference type="InterPro" id="IPR009057">
    <property type="entry name" value="Homeodomain-like_sf"/>
</dbReference>
<dbReference type="Pfam" id="PF13384">
    <property type="entry name" value="HTH_23"/>
    <property type="match status" value="1"/>
</dbReference>
<protein>
    <submittedName>
        <fullName evidence="1">Transposase</fullName>
    </submittedName>
</protein>